<organism evidence="2 3">
    <name type="scientific">Trichocoleus desertorum GB2-A4</name>
    <dbReference type="NCBI Taxonomy" id="2933944"/>
    <lineage>
        <taxon>Bacteria</taxon>
        <taxon>Bacillati</taxon>
        <taxon>Cyanobacteriota</taxon>
        <taxon>Cyanophyceae</taxon>
        <taxon>Leptolyngbyales</taxon>
        <taxon>Trichocoleusaceae</taxon>
        <taxon>Trichocoleus</taxon>
    </lineage>
</organism>
<evidence type="ECO:0000313" key="3">
    <source>
        <dbReference type="Proteomes" id="UP001464891"/>
    </source>
</evidence>
<accession>A0ABV0J795</accession>
<dbReference type="RefSeq" id="WP_190435969.1">
    <property type="nucleotide sequence ID" value="NZ_JAMPKM010000005.1"/>
</dbReference>
<evidence type="ECO:0000313" key="2">
    <source>
        <dbReference type="EMBL" id="MEP0817651.1"/>
    </source>
</evidence>
<dbReference type="PANTHER" id="PTHR45947">
    <property type="entry name" value="SULFOQUINOVOSYL TRANSFERASE SQD2"/>
    <property type="match status" value="1"/>
</dbReference>
<dbReference type="Pfam" id="PF00534">
    <property type="entry name" value="Glycos_transf_1"/>
    <property type="match status" value="1"/>
</dbReference>
<evidence type="ECO:0000259" key="1">
    <source>
        <dbReference type="Pfam" id="PF00534"/>
    </source>
</evidence>
<dbReference type="SUPFAM" id="SSF53756">
    <property type="entry name" value="UDP-Glycosyltransferase/glycogen phosphorylase"/>
    <property type="match status" value="1"/>
</dbReference>
<keyword evidence="3" id="KW-1185">Reference proteome</keyword>
<protein>
    <submittedName>
        <fullName evidence="2">Glycosyltransferase family 4 protein</fullName>
    </submittedName>
</protein>
<dbReference type="InterPro" id="IPR001296">
    <property type="entry name" value="Glyco_trans_1"/>
</dbReference>
<dbReference type="CDD" id="cd03801">
    <property type="entry name" value="GT4_PimA-like"/>
    <property type="match status" value="1"/>
</dbReference>
<feature type="domain" description="Glycosyl transferase family 1" evidence="1">
    <location>
        <begin position="203"/>
        <end position="362"/>
    </location>
</feature>
<dbReference type="EMBL" id="JAMPKM010000005">
    <property type="protein sequence ID" value="MEP0817651.1"/>
    <property type="molecule type" value="Genomic_DNA"/>
</dbReference>
<gene>
    <name evidence="2" type="ORF">NC998_11130</name>
</gene>
<proteinExistence type="predicted"/>
<dbReference type="InterPro" id="IPR050194">
    <property type="entry name" value="Glycosyltransferase_grp1"/>
</dbReference>
<reference evidence="2 3" key="1">
    <citation type="submission" date="2022-04" db="EMBL/GenBank/DDBJ databases">
        <title>Positive selection, recombination, and allopatry shape intraspecific diversity of widespread and dominant cyanobacteria.</title>
        <authorList>
            <person name="Wei J."/>
            <person name="Shu W."/>
            <person name="Hu C."/>
        </authorList>
    </citation>
    <scope>NUCLEOTIDE SEQUENCE [LARGE SCALE GENOMIC DNA]</scope>
    <source>
        <strain evidence="2 3">GB2-A4</strain>
    </source>
</reference>
<comment type="caution">
    <text evidence="2">The sequence shown here is derived from an EMBL/GenBank/DDBJ whole genome shotgun (WGS) entry which is preliminary data.</text>
</comment>
<dbReference type="Gene3D" id="3.40.50.2000">
    <property type="entry name" value="Glycogen Phosphorylase B"/>
    <property type="match status" value="1"/>
</dbReference>
<dbReference type="PANTHER" id="PTHR45947:SF3">
    <property type="entry name" value="SULFOQUINOVOSYL TRANSFERASE SQD2"/>
    <property type="match status" value="1"/>
</dbReference>
<name>A0ABV0J795_9CYAN</name>
<dbReference type="Proteomes" id="UP001464891">
    <property type="component" value="Unassembled WGS sequence"/>
</dbReference>
<sequence>MHVVVIFDNIGGYHAARLRATYDACQRRDWQFTAVQVTDTTKEHPWGDMGREITFPLKTLLSTSATALNSTNSSIPATSLLFDCLNTLQPTVVAIPGWGFPISRAALLWCKRHAALSILMSESKWDDARRTFWKEMIKSWLYVKRYDAALVGGNLHRDYLVQLGFRPDRIFLGYDVVDNDYFSQQAEKARRDPNTTRLRQPQIPNKPYYLAATRFIKRKNIHRLIESFVAYREQVEEAHAWDLVICGTGVEEPSIRSLILNKGLNYCIHLPGFISYQDLGDWYGLAEAFIHPALQEQWGLVVNEACAAGLPILCSRTVGACHELIHNNHNGFLFDPENVEDMIGKLVNIHRSSSLLRAQMGKVSQKIITNYSPSNFADGLMQAAKSAMSAA</sequence>